<protein>
    <submittedName>
        <fullName evidence="2">Uncharacterized protein</fullName>
    </submittedName>
</protein>
<gene>
    <name evidence="2" type="ORF">HPP92_016635</name>
</gene>
<feature type="region of interest" description="Disordered" evidence="1">
    <location>
        <begin position="1"/>
        <end position="67"/>
    </location>
</feature>
<evidence type="ECO:0000256" key="1">
    <source>
        <dbReference type="SAM" id="MobiDB-lite"/>
    </source>
</evidence>
<name>A0A835UQN3_VANPL</name>
<evidence type="ECO:0000313" key="2">
    <source>
        <dbReference type="EMBL" id="KAG0472089.1"/>
    </source>
</evidence>
<feature type="compositionally biased region" description="Polar residues" evidence="1">
    <location>
        <begin position="57"/>
        <end position="66"/>
    </location>
</feature>
<dbReference type="AlphaFoldDB" id="A0A835UQN3"/>
<dbReference type="EMBL" id="JADCNM010000008">
    <property type="protein sequence ID" value="KAG0472089.1"/>
    <property type="molecule type" value="Genomic_DNA"/>
</dbReference>
<accession>A0A835UQN3</accession>
<organism evidence="2 3">
    <name type="scientific">Vanilla planifolia</name>
    <name type="common">Vanilla</name>
    <dbReference type="NCBI Taxonomy" id="51239"/>
    <lineage>
        <taxon>Eukaryota</taxon>
        <taxon>Viridiplantae</taxon>
        <taxon>Streptophyta</taxon>
        <taxon>Embryophyta</taxon>
        <taxon>Tracheophyta</taxon>
        <taxon>Spermatophyta</taxon>
        <taxon>Magnoliopsida</taxon>
        <taxon>Liliopsida</taxon>
        <taxon>Asparagales</taxon>
        <taxon>Orchidaceae</taxon>
        <taxon>Vanilloideae</taxon>
        <taxon>Vanilleae</taxon>
        <taxon>Vanilla</taxon>
    </lineage>
</organism>
<reference evidence="2 3" key="1">
    <citation type="journal article" date="2020" name="Nat. Food">
        <title>A phased Vanilla planifolia genome enables genetic improvement of flavour and production.</title>
        <authorList>
            <person name="Hasing T."/>
            <person name="Tang H."/>
            <person name="Brym M."/>
            <person name="Khazi F."/>
            <person name="Huang T."/>
            <person name="Chambers A.H."/>
        </authorList>
    </citation>
    <scope>NUCLEOTIDE SEQUENCE [LARGE SCALE GENOMIC DNA]</scope>
    <source>
        <tissue evidence="2">Leaf</tissue>
    </source>
</reference>
<sequence>MSPREQSRKRSRNREDDKALQRKRQARGSPPSIRRRRGEDDADRQERHCCQEPCRPSHQSKNTTKVLLSKERTTIKCAEKSPNSSTDIPQIPNVRQLMIGRSGHGLDLGRTCEFGPVTE</sequence>
<evidence type="ECO:0000313" key="3">
    <source>
        <dbReference type="Proteomes" id="UP000639772"/>
    </source>
</evidence>
<feature type="compositionally biased region" description="Basic and acidic residues" evidence="1">
    <location>
        <begin position="1"/>
        <end position="20"/>
    </location>
</feature>
<proteinExistence type="predicted"/>
<dbReference type="Proteomes" id="UP000639772">
    <property type="component" value="Unassembled WGS sequence"/>
</dbReference>
<comment type="caution">
    <text evidence="2">The sequence shown here is derived from an EMBL/GenBank/DDBJ whole genome shotgun (WGS) entry which is preliminary data.</text>
</comment>